<dbReference type="InterPro" id="IPR037185">
    <property type="entry name" value="EmrE-like"/>
</dbReference>
<dbReference type="SUPFAM" id="SSF103481">
    <property type="entry name" value="Multidrug resistance efflux transporter EmrE"/>
    <property type="match status" value="1"/>
</dbReference>
<gene>
    <name evidence="6" type="ORF">CTAYLR_002123</name>
</gene>
<evidence type="ECO:0000256" key="2">
    <source>
        <dbReference type="ARBA" id="ARBA00022692"/>
    </source>
</evidence>
<organism evidence="6 7">
    <name type="scientific">Chrysophaeum taylorii</name>
    <dbReference type="NCBI Taxonomy" id="2483200"/>
    <lineage>
        <taxon>Eukaryota</taxon>
        <taxon>Sar</taxon>
        <taxon>Stramenopiles</taxon>
        <taxon>Ochrophyta</taxon>
        <taxon>Pelagophyceae</taxon>
        <taxon>Pelagomonadales</taxon>
        <taxon>Pelagomonadaceae</taxon>
        <taxon>Chrysophaeum</taxon>
    </lineage>
</organism>
<keyword evidence="3 5" id="KW-1133">Transmembrane helix</keyword>
<evidence type="ECO:0000256" key="3">
    <source>
        <dbReference type="ARBA" id="ARBA00022989"/>
    </source>
</evidence>
<feature type="transmembrane region" description="Helical" evidence="5">
    <location>
        <begin position="311"/>
        <end position="329"/>
    </location>
</feature>
<evidence type="ECO:0000313" key="7">
    <source>
        <dbReference type="Proteomes" id="UP001230188"/>
    </source>
</evidence>
<keyword evidence="7" id="KW-1185">Reference proteome</keyword>
<feature type="transmembrane region" description="Helical" evidence="5">
    <location>
        <begin position="217"/>
        <end position="238"/>
    </location>
</feature>
<sequence length="388" mass="41540">MNNNNLVAERSEPGVCLKLALLAGLIVQNAVLNVAARRARVVASVQTQCPFQSTTGVVVIELLKIVGAILLLRLENSSFVEAAQLVAKVTASNPLDCAKILVPAFLYTISNNLLLVAADNLEGPLLALFGQLKILATGVFTVTLLRRRLVFRQWLALVVLTAAIAVVQIAKRQHSTGDEGAKNIELGLFVVTLACFISGFAGVYFESVLKANPISLWIRNIHLATFSCLTGSFVVLGHTESRVSVAECGVLTGFGKEAWLYVGVQACGGLLIGAVIKYADNILKTFATAVSLLIVAFISNIFYSFVLSKLFFAGAAGVIYALFLYADVLRHIPICSALPTPCGGDHNRSFRCCNIDVFLHDGDVAFAQLLQAQSRRVTPDPEDSSDAG</sequence>
<feature type="non-terminal residue" evidence="6">
    <location>
        <position position="1"/>
    </location>
</feature>
<dbReference type="GO" id="GO:0015165">
    <property type="term" value="F:pyrimidine nucleotide-sugar transmembrane transporter activity"/>
    <property type="evidence" value="ECO:0007669"/>
    <property type="project" value="InterPro"/>
</dbReference>
<dbReference type="NCBIfam" id="TIGR00803">
    <property type="entry name" value="nst"/>
    <property type="match status" value="1"/>
</dbReference>
<dbReference type="EMBL" id="JAQMWT010000044">
    <property type="protein sequence ID" value="KAJ8612683.1"/>
    <property type="molecule type" value="Genomic_DNA"/>
</dbReference>
<feature type="transmembrane region" description="Helical" evidence="5">
    <location>
        <begin position="286"/>
        <end position="305"/>
    </location>
</feature>
<dbReference type="GO" id="GO:0000139">
    <property type="term" value="C:Golgi membrane"/>
    <property type="evidence" value="ECO:0007669"/>
    <property type="project" value="InterPro"/>
</dbReference>
<evidence type="ECO:0000313" key="6">
    <source>
        <dbReference type="EMBL" id="KAJ8612683.1"/>
    </source>
</evidence>
<comment type="caution">
    <text evidence="6">The sequence shown here is derived from an EMBL/GenBank/DDBJ whole genome shotgun (WGS) entry which is preliminary data.</text>
</comment>
<protein>
    <submittedName>
        <fullName evidence="6">Uncharacterized protein</fullName>
    </submittedName>
</protein>
<reference evidence="6" key="1">
    <citation type="submission" date="2023-01" db="EMBL/GenBank/DDBJ databases">
        <title>Metagenome sequencing of chrysophaentin producing Chrysophaeum taylorii.</title>
        <authorList>
            <person name="Davison J."/>
            <person name="Bewley C."/>
        </authorList>
    </citation>
    <scope>NUCLEOTIDE SEQUENCE</scope>
    <source>
        <strain evidence="6">NIES-1699</strain>
    </source>
</reference>
<feature type="transmembrane region" description="Helical" evidence="5">
    <location>
        <begin position="154"/>
        <end position="170"/>
    </location>
</feature>
<dbReference type="AlphaFoldDB" id="A0AAD7XMU6"/>
<feature type="transmembrane region" description="Helical" evidence="5">
    <location>
        <begin position="258"/>
        <end position="279"/>
    </location>
</feature>
<evidence type="ECO:0000256" key="5">
    <source>
        <dbReference type="SAM" id="Phobius"/>
    </source>
</evidence>
<dbReference type="Pfam" id="PF04142">
    <property type="entry name" value="Nuc_sug_transp"/>
    <property type="match status" value="1"/>
</dbReference>
<evidence type="ECO:0000256" key="4">
    <source>
        <dbReference type="ARBA" id="ARBA00023136"/>
    </source>
</evidence>
<dbReference type="PIRSF" id="PIRSF005799">
    <property type="entry name" value="UDP-gal_transpt"/>
    <property type="match status" value="1"/>
</dbReference>
<dbReference type="Proteomes" id="UP001230188">
    <property type="component" value="Unassembled WGS sequence"/>
</dbReference>
<name>A0AAD7XMU6_9STRA</name>
<keyword evidence="2 5" id="KW-0812">Transmembrane</keyword>
<accession>A0AAD7XMU6</accession>
<dbReference type="InterPro" id="IPR007271">
    <property type="entry name" value="Nuc_sug_transpt"/>
</dbReference>
<keyword evidence="4 5" id="KW-0472">Membrane</keyword>
<comment type="subcellular location">
    <subcellularLocation>
        <location evidence="1">Membrane</location>
        <topology evidence="1">Multi-pass membrane protein</topology>
    </subcellularLocation>
</comment>
<evidence type="ECO:0000256" key="1">
    <source>
        <dbReference type="ARBA" id="ARBA00004141"/>
    </source>
</evidence>
<feature type="transmembrane region" description="Helical" evidence="5">
    <location>
        <begin position="186"/>
        <end position="205"/>
    </location>
</feature>
<dbReference type="PANTHER" id="PTHR10231">
    <property type="entry name" value="NUCLEOTIDE-SUGAR TRANSMEMBRANE TRANSPORTER"/>
    <property type="match status" value="1"/>
</dbReference>
<proteinExistence type="predicted"/>